<dbReference type="Pfam" id="PF20096">
    <property type="entry name" value="DUF6486"/>
    <property type="match status" value="1"/>
</dbReference>
<dbReference type="NCBIfam" id="NF033879">
    <property type="entry name" value="smalltalk"/>
    <property type="match status" value="1"/>
</dbReference>
<dbReference type="PROSITE" id="PS51257">
    <property type="entry name" value="PROKAR_LIPOPROTEIN"/>
    <property type="match status" value="1"/>
</dbReference>
<keyword evidence="1" id="KW-0472">Membrane</keyword>
<gene>
    <name evidence="2" type="ORF">EVA_13284</name>
</gene>
<dbReference type="EMBL" id="AMCI01004189">
    <property type="protein sequence ID" value="EJW98610.1"/>
    <property type="molecule type" value="Genomic_DNA"/>
</dbReference>
<accession>J9CF52</accession>
<proteinExistence type="predicted"/>
<reference evidence="2" key="1">
    <citation type="journal article" date="2012" name="PLoS ONE">
        <title>Gene sets for utilization of primary and secondary nutrition supplies in the distal gut of endangered iberian lynx.</title>
        <authorList>
            <person name="Alcaide M."/>
            <person name="Messina E."/>
            <person name="Richter M."/>
            <person name="Bargiela R."/>
            <person name="Peplies J."/>
            <person name="Huws S.A."/>
            <person name="Newbold C.J."/>
            <person name="Golyshin P.N."/>
            <person name="Simon M.A."/>
            <person name="Lopez G."/>
            <person name="Yakimov M.M."/>
            <person name="Ferrer M."/>
        </authorList>
    </citation>
    <scope>NUCLEOTIDE SEQUENCE</scope>
</reference>
<protein>
    <recommendedName>
        <fullName evidence="3">Smalltalk protein</fullName>
    </recommendedName>
</protein>
<keyword evidence="1" id="KW-0812">Transmembrane</keyword>
<keyword evidence="1" id="KW-1133">Transmembrane helix</keyword>
<organism evidence="2">
    <name type="scientific">gut metagenome</name>
    <dbReference type="NCBI Taxonomy" id="749906"/>
    <lineage>
        <taxon>unclassified sequences</taxon>
        <taxon>metagenomes</taxon>
        <taxon>organismal metagenomes</taxon>
    </lineage>
</organism>
<evidence type="ECO:0000256" key="1">
    <source>
        <dbReference type="SAM" id="Phobius"/>
    </source>
</evidence>
<dbReference type="InterPro" id="IPR045505">
    <property type="entry name" value="DUF6486"/>
</dbReference>
<evidence type="ECO:0008006" key="3">
    <source>
        <dbReference type="Google" id="ProtNLM"/>
    </source>
</evidence>
<name>J9CF52_9ZZZZ</name>
<sequence length="36" mass="3923">MDEKKRQVWHFVIQTAISILTAIATALGVASCMSAM</sequence>
<evidence type="ECO:0000313" key="2">
    <source>
        <dbReference type="EMBL" id="EJW98610.1"/>
    </source>
</evidence>
<dbReference type="AlphaFoldDB" id="J9CF52"/>
<feature type="transmembrane region" description="Helical" evidence="1">
    <location>
        <begin position="12"/>
        <end position="33"/>
    </location>
</feature>
<comment type="caution">
    <text evidence="2">The sequence shown here is derived from an EMBL/GenBank/DDBJ whole genome shotgun (WGS) entry which is preliminary data.</text>
</comment>